<name>A0A120CV04_HYPSL</name>
<accession>A0A120CV04</accession>
<keyword evidence="2" id="KW-1185">Reference proteome</keyword>
<dbReference type="AlphaFoldDB" id="A0A120CV04"/>
<comment type="caution">
    <text evidence="1">The sequence shown here is derived from an EMBL/GenBank/DDBJ whole genome shotgun (WGS) entry which is preliminary data.</text>
</comment>
<evidence type="ECO:0000313" key="1">
    <source>
        <dbReference type="EMBL" id="KWT67077.1"/>
    </source>
</evidence>
<evidence type="ECO:0000313" key="2">
    <source>
        <dbReference type="Proteomes" id="UP000059074"/>
    </source>
</evidence>
<organism evidence="1 2">
    <name type="scientific">Hyphomicrobium sulfonivorans</name>
    <dbReference type="NCBI Taxonomy" id="121290"/>
    <lineage>
        <taxon>Bacteria</taxon>
        <taxon>Pseudomonadati</taxon>
        <taxon>Pseudomonadota</taxon>
        <taxon>Alphaproteobacteria</taxon>
        <taxon>Hyphomicrobiales</taxon>
        <taxon>Hyphomicrobiaceae</taxon>
        <taxon>Hyphomicrobium</taxon>
    </lineage>
</organism>
<dbReference type="PATRIC" id="fig|121290.4.peg.1356"/>
<dbReference type="EMBL" id="LMTR01000066">
    <property type="protein sequence ID" value="KWT67077.1"/>
    <property type="molecule type" value="Genomic_DNA"/>
</dbReference>
<proteinExistence type="predicted"/>
<gene>
    <name evidence="1" type="ORF">APY04_2064</name>
</gene>
<sequence>MVHWQCTTAVRTIEAPHDVGKLSCGVSFFDGNADVYACGQFPHLLGALEL</sequence>
<reference evidence="1 2" key="1">
    <citation type="submission" date="2015-10" db="EMBL/GenBank/DDBJ databases">
        <title>Transcriptomic analysis of a linuron degrading triple-species bacterial consortium.</title>
        <authorList>
            <person name="Albers P."/>
        </authorList>
    </citation>
    <scope>NUCLEOTIDE SEQUENCE [LARGE SCALE GENOMIC DNA]</scope>
    <source>
        <strain evidence="1 2">WDL6</strain>
    </source>
</reference>
<protein>
    <submittedName>
        <fullName evidence="1">Uncharacterized protein</fullName>
    </submittedName>
</protein>
<dbReference type="Proteomes" id="UP000059074">
    <property type="component" value="Unassembled WGS sequence"/>
</dbReference>